<dbReference type="OrthoDB" id="9773293at2"/>
<accession>A0A5F1YFN5</accession>
<evidence type="ECO:0000313" key="4">
    <source>
        <dbReference type="Proteomes" id="UP000298277"/>
    </source>
</evidence>
<dbReference type="Gene3D" id="3.40.50.1820">
    <property type="entry name" value="alpha/beta hydrolase"/>
    <property type="match status" value="1"/>
</dbReference>
<dbReference type="EMBL" id="RQFA01000007">
    <property type="protein sequence ID" value="TGK39202.1"/>
    <property type="molecule type" value="Genomic_DNA"/>
</dbReference>
<organism evidence="3 4">
    <name type="scientific">Leptospira gomenensis</name>
    <dbReference type="NCBI Taxonomy" id="2484974"/>
    <lineage>
        <taxon>Bacteria</taxon>
        <taxon>Pseudomonadati</taxon>
        <taxon>Spirochaetota</taxon>
        <taxon>Spirochaetia</taxon>
        <taxon>Leptospirales</taxon>
        <taxon>Leptospiraceae</taxon>
        <taxon>Leptospira</taxon>
    </lineage>
</organism>
<sequence length="295" mass="34045">MKHTYIENRNVKLFLTYSETESKDVLLFVHGYPDSHKTWDSQIQSLQENYKLGAVDLRGFGRSSKPSEQSEYNYSVILPDLVEAVRFLSKDKKVHWIGHDWGAALGWLFISDPAYSGYVRSFTAIAGPHPWLAGKRMLDDILSLKTENLKNVVDQGFRSWFIWFYQLPMIPEFLWRNFGETLYKLILDLGGVPENDPLRAIGRNDVYSVTMAPINLYRELLFGKTVIAEPADIKTPVQLIVPERDFIVSSEVYANVYDYVKTLEVHKLDCNHWAHREQPETVTGLIRAFVEKHSA</sequence>
<evidence type="ECO:0000259" key="2">
    <source>
        <dbReference type="Pfam" id="PF00561"/>
    </source>
</evidence>
<dbReference type="InterPro" id="IPR000639">
    <property type="entry name" value="Epox_hydrolase-like"/>
</dbReference>
<dbReference type="RefSeq" id="WP_135591151.1">
    <property type="nucleotide sequence ID" value="NZ_RQEZ01000060.1"/>
</dbReference>
<evidence type="ECO:0000256" key="1">
    <source>
        <dbReference type="ARBA" id="ARBA00022801"/>
    </source>
</evidence>
<dbReference type="AlphaFoldDB" id="A0A5F1YFN5"/>
<proteinExistence type="predicted"/>
<gene>
    <name evidence="3" type="ORF">EHQ17_00555</name>
</gene>
<dbReference type="PANTHER" id="PTHR43329">
    <property type="entry name" value="EPOXIDE HYDROLASE"/>
    <property type="match status" value="1"/>
</dbReference>
<dbReference type="InterPro" id="IPR000073">
    <property type="entry name" value="AB_hydrolase_1"/>
</dbReference>
<protein>
    <submittedName>
        <fullName evidence="3">Alpha/beta fold hydrolase</fullName>
    </submittedName>
</protein>
<dbReference type="SUPFAM" id="SSF53474">
    <property type="entry name" value="alpha/beta-Hydrolases"/>
    <property type="match status" value="1"/>
</dbReference>
<comment type="caution">
    <text evidence="3">The sequence shown here is derived from an EMBL/GenBank/DDBJ whole genome shotgun (WGS) entry which is preliminary data.</text>
</comment>
<name>A0A5F1YFN5_9LEPT</name>
<dbReference type="PRINTS" id="PR00412">
    <property type="entry name" value="EPOXHYDRLASE"/>
</dbReference>
<keyword evidence="4" id="KW-1185">Reference proteome</keyword>
<reference evidence="3" key="1">
    <citation type="journal article" date="2019" name="PLoS Negl. Trop. Dis.">
        <title>Revisiting the worldwide diversity of Leptospira species in the environment.</title>
        <authorList>
            <person name="Vincent A.T."/>
            <person name="Schiettekatte O."/>
            <person name="Bourhy P."/>
            <person name="Veyrier F.J."/>
            <person name="Picardeau M."/>
        </authorList>
    </citation>
    <scope>NUCLEOTIDE SEQUENCE [LARGE SCALE GENOMIC DNA]</scope>
    <source>
        <strain evidence="3">201800299</strain>
    </source>
</reference>
<dbReference type="InterPro" id="IPR029058">
    <property type="entry name" value="AB_hydrolase_fold"/>
</dbReference>
<dbReference type="Pfam" id="PF00561">
    <property type="entry name" value="Abhydrolase_1"/>
    <property type="match status" value="1"/>
</dbReference>
<evidence type="ECO:0000313" key="3">
    <source>
        <dbReference type="EMBL" id="TGK39202.1"/>
    </source>
</evidence>
<feature type="domain" description="AB hydrolase-1" evidence="2">
    <location>
        <begin position="25"/>
        <end position="275"/>
    </location>
</feature>
<dbReference type="Proteomes" id="UP000298277">
    <property type="component" value="Unassembled WGS sequence"/>
</dbReference>
<keyword evidence="1 3" id="KW-0378">Hydrolase</keyword>
<dbReference type="GO" id="GO:0016787">
    <property type="term" value="F:hydrolase activity"/>
    <property type="evidence" value="ECO:0007669"/>
    <property type="project" value="UniProtKB-KW"/>
</dbReference>